<evidence type="ECO:0000256" key="5">
    <source>
        <dbReference type="ARBA" id="ARBA00022801"/>
    </source>
</evidence>
<evidence type="ECO:0000256" key="1">
    <source>
        <dbReference type="ARBA" id="ARBA00004071"/>
    </source>
</evidence>
<organism evidence="8 9">
    <name type="scientific">Dysgonomonas hofstadii</name>
    <dbReference type="NCBI Taxonomy" id="637886"/>
    <lineage>
        <taxon>Bacteria</taxon>
        <taxon>Pseudomonadati</taxon>
        <taxon>Bacteroidota</taxon>
        <taxon>Bacteroidia</taxon>
        <taxon>Bacteroidales</taxon>
        <taxon>Dysgonomonadaceae</taxon>
        <taxon>Dysgonomonas</taxon>
    </lineage>
</organism>
<evidence type="ECO:0000256" key="2">
    <source>
        <dbReference type="ARBA" id="ARBA00007951"/>
    </source>
</evidence>
<dbReference type="RefSeq" id="WP_183305208.1">
    <property type="nucleotide sequence ID" value="NZ_JACIEP010000001.1"/>
</dbReference>
<reference evidence="8 9" key="1">
    <citation type="submission" date="2020-08" db="EMBL/GenBank/DDBJ databases">
        <title>Genomic Encyclopedia of Type Strains, Phase IV (KMG-IV): sequencing the most valuable type-strain genomes for metagenomic binning, comparative biology and taxonomic classification.</title>
        <authorList>
            <person name="Goeker M."/>
        </authorList>
    </citation>
    <scope>NUCLEOTIDE SEQUENCE [LARGE SCALE GENOMIC DNA]</scope>
    <source>
        <strain evidence="8 9">DSM 104969</strain>
    </source>
</reference>
<keyword evidence="9" id="KW-1185">Reference proteome</keyword>
<keyword evidence="4" id="KW-0732">Signal</keyword>
<dbReference type="InterPro" id="IPR017853">
    <property type="entry name" value="GH"/>
</dbReference>
<dbReference type="EC" id="3.2.1.51" evidence="3"/>
<dbReference type="InterPro" id="IPR057739">
    <property type="entry name" value="Glyco_hydro_29_N"/>
</dbReference>
<proteinExistence type="inferred from homology"/>
<dbReference type="GO" id="GO:0006004">
    <property type="term" value="P:fucose metabolic process"/>
    <property type="evidence" value="ECO:0007669"/>
    <property type="project" value="InterPro"/>
</dbReference>
<comment type="function">
    <text evidence="1">Alpha-L-fucosidase is responsible for hydrolyzing the alpha-1,6-linked fucose joined to the reducing-end N-acetylglucosamine of the carbohydrate moieties of glycoproteins.</text>
</comment>
<evidence type="ECO:0000259" key="7">
    <source>
        <dbReference type="Pfam" id="PF01120"/>
    </source>
</evidence>
<protein>
    <recommendedName>
        <fullName evidence="3">alpha-L-fucosidase</fullName>
        <ecNumber evidence="3">3.2.1.51</ecNumber>
    </recommendedName>
</protein>
<keyword evidence="5 8" id="KW-0378">Hydrolase</keyword>
<dbReference type="PIRSF" id="PIRSF001092">
    <property type="entry name" value="Alpha-L-fucosidase"/>
    <property type="match status" value="1"/>
</dbReference>
<comment type="caution">
    <text evidence="8">The sequence shown here is derived from an EMBL/GenBank/DDBJ whole genome shotgun (WGS) entry which is preliminary data.</text>
</comment>
<evidence type="ECO:0000313" key="8">
    <source>
        <dbReference type="EMBL" id="MBB4034247.1"/>
    </source>
</evidence>
<dbReference type="AlphaFoldDB" id="A0A840CE40"/>
<gene>
    <name evidence="8" type="ORF">GGR21_000132</name>
</gene>
<dbReference type="Gene3D" id="2.60.40.1180">
    <property type="entry name" value="Golgi alpha-mannosidase II"/>
    <property type="match status" value="1"/>
</dbReference>
<evidence type="ECO:0000313" key="9">
    <source>
        <dbReference type="Proteomes" id="UP000555103"/>
    </source>
</evidence>
<name>A0A840CE40_9BACT</name>
<sequence length="509" mass="59305">MKKTILLSIIFCFIFSISIFGQEKKVKEDIPLKHGAHRIGKRTDAYMQHWREYGLGQFIHWGVYAIPGGQWNGKTTQYAAEWFRTSGLISKEEYDNLYKEFNPTGFDAKQWAKMAKQMGARYMIFTTKHHDGFCMWPSKYTDYTIANTPYKKDIVKELVDAYTEEGIDVYLYFSIIDWSHPGYVSGGNINSADIKKMYQEGKNHNPFKTERQAGLYEEFKTFTRNQLFELLDDYPQIKGLWFDGSWDVAWVKNAGWVDTLGLELREKHPGLIIGSRFRSDEFGNRHEDANGYLIDDYDQRYERNLPKDLKETKGFDWDCVMTIPENQWGYHRDWTLTYIKTPYDLIGMIVQANSLDGNFVINFGPDGKGNFRPEEISIAKEVGKWMSVNNEAIYGTHHSILEKQDWGYSTQKDSYIYLTVLNKPMNNLLKVKVPRSKTKDMIYVIENAQYLSTKKVAKIQDGGRDKFGSVFYDIVIPKDIQKLNEPFVIKIKLKEVNKGEKDAYQQAIT</sequence>
<dbReference type="PRINTS" id="PR00741">
    <property type="entry name" value="GLHYDRLASE29"/>
</dbReference>
<dbReference type="InterPro" id="IPR016286">
    <property type="entry name" value="FUC_metazoa-typ"/>
</dbReference>
<evidence type="ECO:0000256" key="3">
    <source>
        <dbReference type="ARBA" id="ARBA00012662"/>
    </source>
</evidence>
<dbReference type="PANTHER" id="PTHR10030:SF37">
    <property type="entry name" value="ALPHA-L-FUCOSIDASE-RELATED"/>
    <property type="match status" value="1"/>
</dbReference>
<dbReference type="SUPFAM" id="SSF51445">
    <property type="entry name" value="(Trans)glycosidases"/>
    <property type="match status" value="1"/>
</dbReference>
<evidence type="ECO:0000256" key="4">
    <source>
        <dbReference type="ARBA" id="ARBA00022729"/>
    </source>
</evidence>
<dbReference type="PANTHER" id="PTHR10030">
    <property type="entry name" value="ALPHA-L-FUCOSIDASE"/>
    <property type="match status" value="1"/>
</dbReference>
<keyword evidence="6 8" id="KW-0326">Glycosidase</keyword>
<dbReference type="InterPro" id="IPR000933">
    <property type="entry name" value="Glyco_hydro_29"/>
</dbReference>
<dbReference type="InterPro" id="IPR013780">
    <property type="entry name" value="Glyco_hydro_b"/>
</dbReference>
<dbReference type="GO" id="GO:0004560">
    <property type="term" value="F:alpha-L-fucosidase activity"/>
    <property type="evidence" value="ECO:0007669"/>
    <property type="project" value="UniProtKB-EC"/>
</dbReference>
<comment type="similarity">
    <text evidence="2">Belongs to the glycosyl hydrolase 29 family.</text>
</comment>
<dbReference type="GO" id="GO:0005764">
    <property type="term" value="C:lysosome"/>
    <property type="evidence" value="ECO:0007669"/>
    <property type="project" value="TreeGrafter"/>
</dbReference>
<dbReference type="Gene3D" id="3.20.20.80">
    <property type="entry name" value="Glycosidases"/>
    <property type="match status" value="1"/>
</dbReference>
<dbReference type="Pfam" id="PF01120">
    <property type="entry name" value="Alpha_L_fucos"/>
    <property type="match status" value="1"/>
</dbReference>
<dbReference type="Proteomes" id="UP000555103">
    <property type="component" value="Unassembled WGS sequence"/>
</dbReference>
<feature type="domain" description="Glycoside hydrolase family 29 N-terminal" evidence="7">
    <location>
        <begin position="45"/>
        <end position="391"/>
    </location>
</feature>
<dbReference type="SMART" id="SM00812">
    <property type="entry name" value="Alpha_L_fucos"/>
    <property type="match status" value="1"/>
</dbReference>
<evidence type="ECO:0000256" key="6">
    <source>
        <dbReference type="ARBA" id="ARBA00023295"/>
    </source>
</evidence>
<dbReference type="GO" id="GO:0016139">
    <property type="term" value="P:glycoside catabolic process"/>
    <property type="evidence" value="ECO:0007669"/>
    <property type="project" value="TreeGrafter"/>
</dbReference>
<accession>A0A840CE40</accession>
<dbReference type="EMBL" id="JACIEP010000001">
    <property type="protein sequence ID" value="MBB4034247.1"/>
    <property type="molecule type" value="Genomic_DNA"/>
</dbReference>